<name>A0A7M2Y6L9_9FLAO</name>
<protein>
    <recommendedName>
        <fullName evidence="3">Tubulin like</fullName>
    </recommendedName>
</protein>
<accession>A0A7M2Y6L9</accession>
<dbReference type="Pfam" id="PF13809">
    <property type="entry name" value="Tubulin_2"/>
    <property type="match status" value="1"/>
</dbReference>
<evidence type="ECO:0000313" key="1">
    <source>
        <dbReference type="EMBL" id="QOW09801.1"/>
    </source>
</evidence>
<dbReference type="KEGG" id="kfa:Q73A0000_05170"/>
<dbReference type="InterPro" id="IPR025904">
    <property type="entry name" value="Tubulin-like"/>
</dbReference>
<dbReference type="InterPro" id="IPR036525">
    <property type="entry name" value="Tubulin/FtsZ_GTPase_sf"/>
</dbReference>
<evidence type="ECO:0000313" key="2">
    <source>
        <dbReference type="Proteomes" id="UP000594195"/>
    </source>
</evidence>
<dbReference type="RefSeq" id="WP_193813017.1">
    <property type="nucleotide sequence ID" value="NZ_CP040442.1"/>
</dbReference>
<evidence type="ECO:0008006" key="3">
    <source>
        <dbReference type="Google" id="ProtNLM"/>
    </source>
</evidence>
<dbReference type="AlphaFoldDB" id="A0A7M2Y6L9"/>
<dbReference type="EMBL" id="CP040442">
    <property type="protein sequence ID" value="QOW09801.1"/>
    <property type="molecule type" value="Genomic_DNA"/>
</dbReference>
<dbReference type="Proteomes" id="UP000594195">
    <property type="component" value="Chromosome"/>
</dbReference>
<proteinExistence type="predicted"/>
<dbReference type="Gene3D" id="3.40.50.1440">
    <property type="entry name" value="Tubulin/FtsZ, GTPase domain"/>
    <property type="match status" value="1"/>
</dbReference>
<gene>
    <name evidence="1" type="ORF">Q73A0000_05170</name>
</gene>
<keyword evidence="2" id="KW-1185">Reference proteome</keyword>
<reference evidence="1 2" key="1">
    <citation type="submission" date="2019-05" db="EMBL/GenBank/DDBJ databases">
        <title>Chryseobacterium sp. isolated from King George Island, maritime Antarctica.</title>
        <authorList>
            <person name="Peng X."/>
        </authorList>
    </citation>
    <scope>NUCLEOTIDE SEQUENCE [LARGE SCALE GENOMIC DNA]</scope>
    <source>
        <strain evidence="1 2">7-3A</strain>
    </source>
</reference>
<organism evidence="1 2">
    <name type="scientific">Kaistella flava</name>
    <name type="common">ex Peng et al. 2021</name>
    <dbReference type="NCBI Taxonomy" id="2038776"/>
    <lineage>
        <taxon>Bacteria</taxon>
        <taxon>Pseudomonadati</taxon>
        <taxon>Bacteroidota</taxon>
        <taxon>Flavobacteriia</taxon>
        <taxon>Flavobacteriales</taxon>
        <taxon>Weeksellaceae</taxon>
        <taxon>Chryseobacterium group</taxon>
        <taxon>Kaistella</taxon>
    </lineage>
</organism>
<sequence>MAKLKRSLFIGLGGTGLKSILHTKKRFIDTYGEIPPMTAFLAFDTDGDSINVSLDSHLGDKKISLDNSEFVYIQVKGPQQVLKQQPELFDFVPQVNRDLLVNLSDGAGQVRSNGRFATHFNYGAIENAIQSKLTSILNADSIANEKFKVNGNDVEINMMFSVAGGTGSGTFLDIAYIVKEVSKSINANVGVSTIAFAILPDVFNAMMNGPAMANVLPNGYGAFYDLDYLMHQNYDKKPLEIKYANKTIQVESPPFDLVFTINNSDKNANTYTKVNDLSELIGLAMFTGASELSGGMSSSYDNVKTVIAGGSMKVANKHSWACGLGLSELYYDGNKLGNIYAHKASVSIINNLIAAETDSFNLDDIFITDAKIRENNGDENNDLIDSLLSANPKIQYSFIQDEKSVENEIKAYLGNVSESAKTDIEDNFNSKETDVNKKLNDFVIEHINKPYGVGNVERFLNALTKHVNLFLNEMKEERDEKHNNDELFRNQLNQTISELKDLGFMQRKLGSTLKNTKSDVIQSVNLVAGNIHEHIRRQYAITFFNNLLLTIDKEYTKVKDIKYKLKKVAEDCESQFIGLQNQINEEPKKFVKELHRDFVNTVVVLDEDISVGDYIKSFSSHTNDKGIFNFAEISDKLIKDSFWGFSKELPKALEFRNRKIDDVLSTYTPEKLNEMIKELITKSNPLWSYNYQGHVVSRQHHEAFIVGVPNSNNSVFVKDNLFVNLLEANQKADFNSTNMDDRIVIYRMEATVPIYAVSNMPLYGEKSKISNISHHIDANWLLRMQRENFDIYPTKREDHNLEYWVTGFIYDFIKFDGEKYMAYSEEQGDPIEDYWIELGHYRDEAFDDFKRRKLQEEFKRMIDAKINALGETENQKLIKEVTTGTNYNENFSKKNFDNNDLKDSKMIKVRELFSDEINFVKKVLAV</sequence>